<proteinExistence type="predicted"/>
<evidence type="ECO:0000313" key="8">
    <source>
        <dbReference type="EMBL" id="OGE26796.1"/>
    </source>
</evidence>
<sequence>MSKKPKVLVLKADGTNRDEEMAYAFKIAGGNPEIVHVNQLRNGIKKMEDYQILALPGGFAYGDDIVSGKILAIELTSFLGSQMKKFIERKNTVILGVCNGFQALVRTGLLPFRDFGKMSVSLTNNDSGHFECRWIKLKIEESVCKFTSGLVGKVVDYPVAHGEGKFFALDKTLNEVEKEKLVVFRYADEEGNATMEYPKNPAGALNSVGGICDPTGRILGLMPHPECFVRAEQHSNWRRGEVEVMGLPLFENMVKFVREAK</sequence>
<evidence type="ECO:0000256" key="5">
    <source>
        <dbReference type="ARBA" id="ARBA00022801"/>
    </source>
</evidence>
<dbReference type="SMART" id="SM01211">
    <property type="entry name" value="GATase_5"/>
    <property type="match status" value="1"/>
</dbReference>
<dbReference type="GO" id="GO:0006189">
    <property type="term" value="P:'de novo' IMP biosynthetic process"/>
    <property type="evidence" value="ECO:0007669"/>
    <property type="project" value="InterPro"/>
</dbReference>
<dbReference type="GO" id="GO:0016787">
    <property type="term" value="F:hydrolase activity"/>
    <property type="evidence" value="ECO:0007669"/>
    <property type="project" value="UniProtKB-KW"/>
</dbReference>
<gene>
    <name evidence="8" type="ORF">A3C26_03330</name>
</gene>
<dbReference type="InterPro" id="IPR029062">
    <property type="entry name" value="Class_I_gatase-like"/>
</dbReference>
<dbReference type="PIRSF" id="PIRSF001586">
    <property type="entry name" value="FGAM_synth_I"/>
    <property type="match status" value="1"/>
</dbReference>
<dbReference type="GO" id="GO:0005737">
    <property type="term" value="C:cytoplasm"/>
    <property type="evidence" value="ECO:0007669"/>
    <property type="project" value="TreeGrafter"/>
</dbReference>
<keyword evidence="4" id="KW-0658">Purine biosynthesis</keyword>
<dbReference type="Proteomes" id="UP000177042">
    <property type="component" value="Unassembled WGS sequence"/>
</dbReference>
<keyword evidence="3" id="KW-0547">Nucleotide-binding</keyword>
<dbReference type="PROSITE" id="PS51273">
    <property type="entry name" value="GATASE_TYPE_1"/>
    <property type="match status" value="1"/>
</dbReference>
<dbReference type="EMBL" id="MFCX01000003">
    <property type="protein sequence ID" value="OGE26796.1"/>
    <property type="molecule type" value="Genomic_DNA"/>
</dbReference>
<evidence type="ECO:0000256" key="6">
    <source>
        <dbReference type="ARBA" id="ARBA00022840"/>
    </source>
</evidence>
<dbReference type="SUPFAM" id="SSF52317">
    <property type="entry name" value="Class I glutamine amidotransferase-like"/>
    <property type="match status" value="1"/>
</dbReference>
<dbReference type="Pfam" id="PF13507">
    <property type="entry name" value="GATase_5"/>
    <property type="match status" value="1"/>
</dbReference>
<evidence type="ECO:0000256" key="2">
    <source>
        <dbReference type="ARBA" id="ARBA00022598"/>
    </source>
</evidence>
<dbReference type="GO" id="GO:0005524">
    <property type="term" value="F:ATP binding"/>
    <property type="evidence" value="ECO:0007669"/>
    <property type="project" value="UniProtKB-KW"/>
</dbReference>
<accession>A0A1F5JDV2</accession>
<keyword evidence="2" id="KW-0436">Ligase</keyword>
<keyword evidence="6" id="KW-0067">ATP-binding</keyword>
<keyword evidence="1" id="KW-0963">Cytoplasm</keyword>
<protein>
    <submittedName>
        <fullName evidence="8">Phosphoribosylformylglycinamidine synthase I</fullName>
    </submittedName>
</protein>
<evidence type="ECO:0000256" key="3">
    <source>
        <dbReference type="ARBA" id="ARBA00022741"/>
    </source>
</evidence>
<dbReference type="Gene3D" id="3.40.50.880">
    <property type="match status" value="1"/>
</dbReference>
<evidence type="ECO:0000256" key="4">
    <source>
        <dbReference type="ARBA" id="ARBA00022755"/>
    </source>
</evidence>
<dbReference type="AlphaFoldDB" id="A0A1F5JDV2"/>
<comment type="caution">
    <text evidence="8">The sequence shown here is derived from an EMBL/GenBank/DDBJ whole genome shotgun (WGS) entry which is preliminary data.</text>
</comment>
<dbReference type="GO" id="GO:0004642">
    <property type="term" value="F:phosphoribosylformylglycinamidine synthase activity"/>
    <property type="evidence" value="ECO:0007669"/>
    <property type="project" value="InterPro"/>
</dbReference>
<name>A0A1F5JDV2_9BACT</name>
<dbReference type="PANTHER" id="PTHR10099:SF1">
    <property type="entry name" value="PHOSPHORIBOSYLFORMYLGLYCINAMIDINE SYNTHASE"/>
    <property type="match status" value="1"/>
</dbReference>
<dbReference type="InterPro" id="IPR010075">
    <property type="entry name" value="PRibForGlyAmidine_synth_PurQ"/>
</dbReference>
<keyword evidence="5" id="KW-0378">Hydrolase</keyword>
<evidence type="ECO:0000313" key="9">
    <source>
        <dbReference type="Proteomes" id="UP000177042"/>
    </source>
</evidence>
<evidence type="ECO:0000256" key="1">
    <source>
        <dbReference type="ARBA" id="ARBA00022490"/>
    </source>
</evidence>
<dbReference type="NCBIfam" id="TIGR01737">
    <property type="entry name" value="FGAM_synth_I"/>
    <property type="match status" value="1"/>
</dbReference>
<reference evidence="8 9" key="1">
    <citation type="journal article" date="2016" name="Nat. Commun.">
        <title>Thousands of microbial genomes shed light on interconnected biogeochemical processes in an aquifer system.</title>
        <authorList>
            <person name="Anantharaman K."/>
            <person name="Brown C.T."/>
            <person name="Hug L.A."/>
            <person name="Sharon I."/>
            <person name="Castelle C.J."/>
            <person name="Probst A.J."/>
            <person name="Thomas B.C."/>
            <person name="Singh A."/>
            <person name="Wilkins M.J."/>
            <person name="Karaoz U."/>
            <person name="Brodie E.L."/>
            <person name="Williams K.H."/>
            <person name="Hubbard S.S."/>
            <person name="Banfield J.F."/>
        </authorList>
    </citation>
    <scope>NUCLEOTIDE SEQUENCE [LARGE SCALE GENOMIC DNA]</scope>
</reference>
<keyword evidence="7" id="KW-0315">Glutamine amidotransferase</keyword>
<evidence type="ECO:0000256" key="7">
    <source>
        <dbReference type="ARBA" id="ARBA00022962"/>
    </source>
</evidence>
<dbReference type="PANTHER" id="PTHR10099">
    <property type="entry name" value="PHOSPHORIBOSYLFORMYLGLYCINAMIDINE SYNTHASE"/>
    <property type="match status" value="1"/>
</dbReference>
<organism evidence="8 9">
    <name type="scientific">Candidatus Daviesbacteria bacterium RIFCSPHIGHO2_02_FULL_39_12</name>
    <dbReference type="NCBI Taxonomy" id="1797770"/>
    <lineage>
        <taxon>Bacteria</taxon>
        <taxon>Candidatus Daviesiibacteriota</taxon>
    </lineage>
</organism>